<accession>A0AAJ0CR55</accession>
<evidence type="ECO:0000313" key="11">
    <source>
        <dbReference type="EMBL" id="KAK2601900.1"/>
    </source>
</evidence>
<dbReference type="InterPro" id="IPR045087">
    <property type="entry name" value="Cu-oxidase_fam"/>
</dbReference>
<evidence type="ECO:0000256" key="7">
    <source>
        <dbReference type="SAM" id="MobiDB-lite"/>
    </source>
</evidence>
<dbReference type="PANTHER" id="PTHR11709">
    <property type="entry name" value="MULTI-COPPER OXIDASE"/>
    <property type="match status" value="1"/>
</dbReference>
<dbReference type="Gene3D" id="2.60.40.420">
    <property type="entry name" value="Cupredoxins - blue copper proteins"/>
    <property type="match status" value="3"/>
</dbReference>
<proteinExistence type="inferred from homology"/>
<dbReference type="InterPro" id="IPR008972">
    <property type="entry name" value="Cupredoxin"/>
</dbReference>
<keyword evidence="4" id="KW-0560">Oxidoreductase</keyword>
<comment type="similarity">
    <text evidence="1">Belongs to the multicopper oxidase family.</text>
</comment>
<evidence type="ECO:0000256" key="3">
    <source>
        <dbReference type="ARBA" id="ARBA00022729"/>
    </source>
</evidence>
<feature type="domain" description="Plastocyanin-like" evidence="10">
    <location>
        <begin position="2"/>
        <end position="86"/>
    </location>
</feature>
<keyword evidence="3" id="KW-0732">Signal</keyword>
<dbReference type="Pfam" id="PF07732">
    <property type="entry name" value="Cu-oxidase_3"/>
    <property type="match status" value="1"/>
</dbReference>
<keyword evidence="2" id="KW-0479">Metal-binding</keyword>
<gene>
    <name evidence="11" type="ORF">QQS21_004587</name>
</gene>
<dbReference type="InterPro" id="IPR011707">
    <property type="entry name" value="Cu-oxidase-like_N"/>
</dbReference>
<protein>
    <recommendedName>
        <fullName evidence="13">L-ascorbate oxidase</fullName>
    </recommendedName>
</protein>
<feature type="region of interest" description="Disordered" evidence="7">
    <location>
        <begin position="149"/>
        <end position="168"/>
    </location>
</feature>
<feature type="domain" description="Plastocyanin-like" evidence="8">
    <location>
        <begin position="99"/>
        <end position="271"/>
    </location>
</feature>
<dbReference type="InterPro" id="IPR002355">
    <property type="entry name" value="Cu_oxidase_Cu_BS"/>
</dbReference>
<evidence type="ECO:0000256" key="6">
    <source>
        <dbReference type="ARBA" id="ARBA00023180"/>
    </source>
</evidence>
<feature type="domain" description="Plastocyanin-like" evidence="9">
    <location>
        <begin position="483"/>
        <end position="513"/>
    </location>
</feature>
<keyword evidence="12" id="KW-1185">Reference proteome</keyword>
<comment type="caution">
    <text evidence="11">The sequence shown here is derived from an EMBL/GenBank/DDBJ whole genome shotgun (WGS) entry which is preliminary data.</text>
</comment>
<dbReference type="Pfam" id="PF00394">
    <property type="entry name" value="Cu-oxidase"/>
    <property type="match status" value="1"/>
</dbReference>
<evidence type="ECO:0000256" key="5">
    <source>
        <dbReference type="ARBA" id="ARBA00023008"/>
    </source>
</evidence>
<evidence type="ECO:0008006" key="13">
    <source>
        <dbReference type="Google" id="ProtNLM"/>
    </source>
</evidence>
<keyword evidence="6" id="KW-0325">Glycoprotein</keyword>
<dbReference type="InterPro" id="IPR001117">
    <property type="entry name" value="Cu-oxidase_2nd"/>
</dbReference>
<sequence>MRENHTTWVRVYNDIPNQNLTIHWHGLSQSSAPFSDGTPLASQWPIKPGHFFDYEIRPQIGEAGTYFYHSHVGLQAVSAAGPVIVASYNLQPAYSYDDERTLFVTELWNKTDIIAQQGMEQGLKNFTWIGEAEALLVNGNSYPSLDATEAGTSPPYSEPNYDKETSCGPEVITVQPSTSYRMRAIGGVGLTLVSFGFEDHRNLSIISVDGKYTMPLETEHIQIASGQRFDFVLQTKCEAELRKMGKAQFWIQFVSRYRPTNVTSWALLRYNISNSKFPVIPAKPPSVKVVNITNNIQQWLEYKLSPMEPNSFPTANKVTRTVYLRSAELLSSRVFWSINNRTWTENNEHYHHTNVSNTTFDTHTPYLVDIYNRGEAAIPNYNEAISQHNGWDPELNVYAAKVGEIIDIIIINQPDGVMGGYDNHPFHIHGGHIYDLGSGHGEYDAAANEERLKGYTPVLRDTTMLYKYSTSDLVGTGLNYTDQGWRAWRLKVTDPGVWMLHCHIFPHMIMGMQSIWIMGNASEITRGTSPDLVHGYLTYGGDAYGNASFDPLVLQYFPED</sequence>
<dbReference type="PANTHER" id="PTHR11709:SF394">
    <property type="entry name" value="FI03373P-RELATED"/>
    <property type="match status" value="1"/>
</dbReference>
<dbReference type="GO" id="GO:0016491">
    <property type="term" value="F:oxidoreductase activity"/>
    <property type="evidence" value="ECO:0007669"/>
    <property type="project" value="UniProtKB-KW"/>
</dbReference>
<evidence type="ECO:0000256" key="2">
    <source>
        <dbReference type="ARBA" id="ARBA00022723"/>
    </source>
</evidence>
<evidence type="ECO:0000259" key="9">
    <source>
        <dbReference type="Pfam" id="PF07731"/>
    </source>
</evidence>
<organism evidence="11 12">
    <name type="scientific">Conoideocrella luteorostrata</name>
    <dbReference type="NCBI Taxonomy" id="1105319"/>
    <lineage>
        <taxon>Eukaryota</taxon>
        <taxon>Fungi</taxon>
        <taxon>Dikarya</taxon>
        <taxon>Ascomycota</taxon>
        <taxon>Pezizomycotina</taxon>
        <taxon>Sordariomycetes</taxon>
        <taxon>Hypocreomycetidae</taxon>
        <taxon>Hypocreales</taxon>
        <taxon>Clavicipitaceae</taxon>
        <taxon>Conoideocrella</taxon>
    </lineage>
</organism>
<dbReference type="Proteomes" id="UP001251528">
    <property type="component" value="Unassembled WGS sequence"/>
</dbReference>
<feature type="domain" description="Plastocyanin-like" evidence="9">
    <location>
        <begin position="384"/>
        <end position="469"/>
    </location>
</feature>
<dbReference type="Pfam" id="PF07731">
    <property type="entry name" value="Cu-oxidase_2"/>
    <property type="match status" value="2"/>
</dbReference>
<evidence type="ECO:0000313" key="12">
    <source>
        <dbReference type="Proteomes" id="UP001251528"/>
    </source>
</evidence>
<evidence type="ECO:0000256" key="1">
    <source>
        <dbReference type="ARBA" id="ARBA00010609"/>
    </source>
</evidence>
<dbReference type="AlphaFoldDB" id="A0AAJ0CR55"/>
<evidence type="ECO:0000259" key="10">
    <source>
        <dbReference type="Pfam" id="PF07732"/>
    </source>
</evidence>
<reference evidence="11" key="1">
    <citation type="submission" date="2023-06" db="EMBL/GenBank/DDBJ databases">
        <title>Conoideocrella luteorostrata (Hypocreales: Clavicipitaceae), a potential biocontrol fungus for elongate hemlock scale in United States Christmas tree production areas.</title>
        <authorList>
            <person name="Barrett H."/>
            <person name="Lovett B."/>
            <person name="Macias A.M."/>
            <person name="Stajich J.E."/>
            <person name="Kasson M.T."/>
        </authorList>
    </citation>
    <scope>NUCLEOTIDE SEQUENCE</scope>
    <source>
        <strain evidence="11">ARSEF 14590</strain>
    </source>
</reference>
<dbReference type="EMBL" id="JASWJB010000068">
    <property type="protein sequence ID" value="KAK2601900.1"/>
    <property type="molecule type" value="Genomic_DNA"/>
</dbReference>
<dbReference type="PROSITE" id="PS00079">
    <property type="entry name" value="MULTICOPPER_OXIDASE1"/>
    <property type="match status" value="1"/>
</dbReference>
<dbReference type="GO" id="GO:0005507">
    <property type="term" value="F:copper ion binding"/>
    <property type="evidence" value="ECO:0007669"/>
    <property type="project" value="InterPro"/>
</dbReference>
<name>A0AAJ0CR55_9HYPO</name>
<evidence type="ECO:0000256" key="4">
    <source>
        <dbReference type="ARBA" id="ARBA00023002"/>
    </source>
</evidence>
<dbReference type="PROSITE" id="PS00080">
    <property type="entry name" value="MULTICOPPER_OXIDASE2"/>
    <property type="match status" value="1"/>
</dbReference>
<dbReference type="SUPFAM" id="SSF49503">
    <property type="entry name" value="Cupredoxins"/>
    <property type="match status" value="3"/>
</dbReference>
<keyword evidence="5" id="KW-0186">Copper</keyword>
<dbReference type="InterPro" id="IPR017762">
    <property type="entry name" value="Multicopper_oxidase_fun"/>
</dbReference>
<dbReference type="InterPro" id="IPR011706">
    <property type="entry name" value="Cu-oxidase_C"/>
</dbReference>
<dbReference type="InterPro" id="IPR033138">
    <property type="entry name" value="Cu_oxidase_CS"/>
</dbReference>
<dbReference type="NCBIfam" id="TIGR03390">
    <property type="entry name" value="ascorbOXfungal"/>
    <property type="match status" value="1"/>
</dbReference>
<evidence type="ECO:0000259" key="8">
    <source>
        <dbReference type="Pfam" id="PF00394"/>
    </source>
</evidence>